<dbReference type="Proteomes" id="UP000008330">
    <property type="component" value="Chromosome"/>
</dbReference>
<organism evidence="3 4">
    <name type="scientific">Rhizobium leguminosarum bv. trifolii (strain WSM2304)</name>
    <dbReference type="NCBI Taxonomy" id="395492"/>
    <lineage>
        <taxon>Bacteria</taxon>
        <taxon>Pseudomonadati</taxon>
        <taxon>Pseudomonadota</taxon>
        <taxon>Alphaproteobacteria</taxon>
        <taxon>Hyphomicrobiales</taxon>
        <taxon>Rhizobiaceae</taxon>
        <taxon>Rhizobium/Agrobacterium group</taxon>
        <taxon>Rhizobium</taxon>
    </lineage>
</organism>
<keyword evidence="4" id="KW-1185">Reference proteome</keyword>
<reference evidence="3 4" key="1">
    <citation type="journal article" date="2010" name="Stand. Genomic Sci.">
        <title>Complete genome sequence of Rhizobium leguminosarum bv trifolii strain WSM2304, an effective microsymbiont of the South American clover Trifolium polymorphum.</title>
        <authorList>
            <person name="Reeve W."/>
            <person name="O'Hara G."/>
            <person name="Chain P."/>
            <person name="Ardley J."/>
            <person name="Brau L."/>
            <person name="Nandesena K."/>
            <person name="Tiwari R."/>
            <person name="Malfatti S."/>
            <person name="Kiss H."/>
            <person name="Lapidus A."/>
            <person name="Copeland A."/>
            <person name="Nolan M."/>
            <person name="Land M."/>
            <person name="Ivanova N."/>
            <person name="Mavromatis K."/>
            <person name="Markowitz V."/>
            <person name="Kyrpides N."/>
            <person name="Melino V."/>
            <person name="Denton M."/>
            <person name="Yates R."/>
            <person name="Howieson J."/>
        </authorList>
    </citation>
    <scope>NUCLEOTIDE SEQUENCE [LARGE SCALE GENOMIC DNA]</scope>
    <source>
        <strain evidence="3 4">WSM2304</strain>
    </source>
</reference>
<accession>A0ABF7QLU7</accession>
<dbReference type="PROSITE" id="PS00330">
    <property type="entry name" value="HEMOLYSIN_CALCIUM"/>
    <property type="match status" value="13"/>
</dbReference>
<dbReference type="EMBL" id="CP001191">
    <property type="protein sequence ID" value="ACI54997.1"/>
    <property type="molecule type" value="Genomic_DNA"/>
</dbReference>
<evidence type="ECO:0000313" key="4">
    <source>
        <dbReference type="Proteomes" id="UP000008330"/>
    </source>
</evidence>
<dbReference type="GO" id="GO:0005576">
    <property type="term" value="C:extracellular region"/>
    <property type="evidence" value="ECO:0007669"/>
    <property type="project" value="UniProtKB-SubCell"/>
</dbReference>
<dbReference type="Pfam" id="PF00353">
    <property type="entry name" value="HemolysinCabind"/>
    <property type="match status" value="14"/>
</dbReference>
<dbReference type="SUPFAM" id="SSF51120">
    <property type="entry name" value="beta-Roll"/>
    <property type="match status" value="8"/>
</dbReference>
<dbReference type="InterPro" id="IPR011049">
    <property type="entry name" value="Serralysin-like_metalloprot_C"/>
</dbReference>
<proteinExistence type="predicted"/>
<comment type="subcellular location">
    <subcellularLocation>
        <location evidence="1">Secreted</location>
    </subcellularLocation>
</comment>
<dbReference type="PANTHER" id="PTHR38340">
    <property type="entry name" value="S-LAYER PROTEIN"/>
    <property type="match status" value="1"/>
</dbReference>
<sequence length="1582" mass="156848">MGNYSGERDAVLGRKQPQEYRICLAASGGAPLFSRLINRLELATPIFTIEVCDRAMPSKSVPTLMAPILLTTGLVVEVIRERVMLRMAAVVDGALTKRAFAVISDDTSRRTVKARDLKLLPATQVFIRRTDRTVLPYFLNQSATTSSTCFGTNNINSFQHLNRQGAKMAVITGTAGNDTLNGTSGDDQISGLGGNDILIGGAGADRLDGGAGVDTVDYSTSTAGVTVDFWTSTGSGGDAAGDTYVNIEKAIGSAYGDTLVSAVPGHVLQGGAGNDVYILGVQGVSVVEAAGEGDDTVQTAQGTLSIAGYANVERLTFTGSVNFVGTGNALDNTITGGVANDTLDGGAGNDQLFGGAGTDILIGGAGADQLDGGDGADNASYSSSTSAVTINLKTGVYTGDAAGDTFTSIEGFIGTSSADTFVSGSDASFFNGGAGVDTVDYSTSTAGVNVDFWTSTGSGGDAAGDTYANIEKAIGSAYDDLLVSAGPGHVLQGGTGNDVYILGVQGVSVVEAAGEGDDTVQTAQGTLSIAGYANVERLTFTGSVNFVGTGNALDNIITGGIANDTLDGGAGNDQLFGGAGTDILIGGAGNDVLQGGDGNDTLTGGAGADQLDGGTGNDTAAYTGQITLNLKTGVHTGDAAGDTFSGIEVLSGSSANDTFVGNGTTITFNGGAGTDIVDYSTSAAAVNVTLGAAGVTTVATGGDAEGNSLVNIERVVGSSFADTLGSSTSGHTLVGGAGDDIYLVDNQGVTIVEAAGEGTDEIRTSLTTFSMANYTNIERVTFTGTGAVNLTGGAGDDILTGGAANDILDGAGGNDILIGSGGADQLIGGTGTDTASYANAAASITLNLKTGVHTGDAAGDTFTGIEAFEGSNFDDTFFSSASADTLNGAAGTLDTIDYSLSSDAVNVDLTTNIVSGGDAAGDVLANFERVVGSSFADTLASSTSGHALVGGAGDDIYLVGNQGVTITEATGGGTDEIRTALTSYSMAAFANVERLTFTGTGNATLTGNSGNNVISGGTGNDTLIGGAGADQLIGGAGTDTTSYANAAAAITINLKTGVHIGDAAGDTFSSIETFIGSSSKDTFVGNGTAVTFNGGVGTDTVSYSSSAAAVSVILGASGVTTVASGGDAEGNRLISIEQVIGSAFADTLGSTATTTQTLQGGGGNDTYVVSSQNTVITESSGGGDDEIRTTAASYSMAAYANVEHLTFTGTGNATLTGNAGDNVISGGTGNDTLIGGAGADQLIGGAGTDSASYANAAAAITLDLKNGAHTGDAAGDSFDSIETFIGSNFNDTFFSSASADHLNGGAGTLDTIDYSLSSDAVNINLTTNVVSGGDAAGDVLVNFERVVGSSFADTLASSTSGHALVGGAGDDIYLVDAQGVTITEAAGEGTDEIRTTLTTYSMANDTNVERLTFTGTGNATLTGNTGDNIITGGTGNDTLNGGGGADQLHGGSGDDTLFSGTGDFHLYGDDGSDTLNLILGQGFADGGNDGDTYHVNMALAATIKDTGVGGSDAVYLDRVLSLADLDNMRVGDDLVLQSHADATPGTGYENATVILQDWYAGANSIEFFYLADGTQVSGTLFS</sequence>
<gene>
    <name evidence="3" type="ordered locus">Rleg2_1710</name>
</gene>
<dbReference type="Gene3D" id="2.150.10.10">
    <property type="entry name" value="Serralysin-like metalloprotease, C-terminal"/>
    <property type="match status" value="11"/>
</dbReference>
<dbReference type="InterPro" id="IPR001343">
    <property type="entry name" value="Hemolysn_Ca-bd"/>
</dbReference>
<dbReference type="InterPro" id="IPR050557">
    <property type="entry name" value="RTX_toxin/Mannuronan_C5-epim"/>
</dbReference>
<dbReference type="PRINTS" id="PR00313">
    <property type="entry name" value="CABNDNGRPT"/>
</dbReference>
<evidence type="ECO:0000256" key="1">
    <source>
        <dbReference type="ARBA" id="ARBA00004613"/>
    </source>
</evidence>
<protein>
    <submittedName>
        <fullName evidence="3">Hemolysin-type calcium-binding region</fullName>
    </submittedName>
</protein>
<evidence type="ECO:0000313" key="3">
    <source>
        <dbReference type="EMBL" id="ACI54997.1"/>
    </source>
</evidence>
<evidence type="ECO:0000256" key="2">
    <source>
        <dbReference type="ARBA" id="ARBA00022525"/>
    </source>
</evidence>
<dbReference type="KEGG" id="rlt:Rleg2_1710"/>
<dbReference type="PANTHER" id="PTHR38340:SF1">
    <property type="entry name" value="S-LAYER PROTEIN"/>
    <property type="match status" value="1"/>
</dbReference>
<dbReference type="InterPro" id="IPR018511">
    <property type="entry name" value="Hemolysin-typ_Ca-bd_CS"/>
</dbReference>
<keyword evidence="2" id="KW-0964">Secreted</keyword>
<name>A0ABF7QLU7_RHILW</name>